<evidence type="ECO:0000313" key="3">
    <source>
        <dbReference type="Proteomes" id="UP000244224"/>
    </source>
</evidence>
<comment type="caution">
    <text evidence="2">The sequence shown here is derived from an EMBL/GenBank/DDBJ whole genome shotgun (WGS) entry which is preliminary data.</text>
</comment>
<dbReference type="Gene3D" id="3.40.50.720">
    <property type="entry name" value="NAD(P)-binding Rossmann-like Domain"/>
    <property type="match status" value="1"/>
</dbReference>
<evidence type="ECO:0000313" key="2">
    <source>
        <dbReference type="EMBL" id="PTX45826.1"/>
    </source>
</evidence>
<organism evidence="2 3">
    <name type="scientific">Gemmobacter caeni</name>
    <dbReference type="NCBI Taxonomy" id="589035"/>
    <lineage>
        <taxon>Bacteria</taxon>
        <taxon>Pseudomonadati</taxon>
        <taxon>Pseudomonadota</taxon>
        <taxon>Alphaproteobacteria</taxon>
        <taxon>Rhodobacterales</taxon>
        <taxon>Paracoccaceae</taxon>
        <taxon>Gemmobacter</taxon>
    </lineage>
</organism>
<dbReference type="InterPro" id="IPR036291">
    <property type="entry name" value="NAD(P)-bd_dom_sf"/>
</dbReference>
<dbReference type="PANTHER" id="PTHR12126">
    <property type="entry name" value="NADH-UBIQUINONE OXIDOREDUCTASE 39 KDA SUBUNIT-RELATED"/>
    <property type="match status" value="1"/>
</dbReference>
<protein>
    <submittedName>
        <fullName evidence="2">NADH dehydrogenase</fullName>
    </submittedName>
</protein>
<dbReference type="SUPFAM" id="SSF51735">
    <property type="entry name" value="NAD(P)-binding Rossmann-fold domains"/>
    <property type="match status" value="1"/>
</dbReference>
<name>A0A2T6AQ16_9RHOB</name>
<feature type="domain" description="NAD-dependent epimerase/dehydratase" evidence="1">
    <location>
        <begin position="14"/>
        <end position="209"/>
    </location>
</feature>
<dbReference type="FunFam" id="3.40.50.720:FF:000702">
    <property type="entry name" value="NADH dehydrogenase (Ubiquinone)"/>
    <property type="match status" value="1"/>
</dbReference>
<dbReference type="AlphaFoldDB" id="A0A2T6AQ16"/>
<reference evidence="2 3" key="1">
    <citation type="submission" date="2018-04" db="EMBL/GenBank/DDBJ databases">
        <title>Genomic Encyclopedia of Archaeal and Bacterial Type Strains, Phase II (KMG-II): from individual species to whole genera.</title>
        <authorList>
            <person name="Goeker M."/>
        </authorList>
    </citation>
    <scope>NUCLEOTIDE SEQUENCE [LARGE SCALE GENOMIC DNA]</scope>
    <source>
        <strain evidence="2 3">DSM 21823</strain>
    </source>
</reference>
<gene>
    <name evidence="2" type="ORF">C8N34_12066</name>
</gene>
<accession>A0A2T6AQ16</accession>
<proteinExistence type="predicted"/>
<evidence type="ECO:0000259" key="1">
    <source>
        <dbReference type="Pfam" id="PF01370"/>
    </source>
</evidence>
<sequence>MQHPGRARSMSKLVTIFGGSGFVGRYVARRMAKEGWRVRVAVRRPNEALFVRPYGVVGQVEPVLCNIRDDASVRAALAGADAVVNCVGILNAVGKNSFDAVQAEGAGRVARLAAEAGVTRLVHISALGADRDSDSDYTRTKAEGEAAVLAAFPSAVILRPSIIFGNEDGFFNRFAAMARMTPVIPMFGAATRFQPVHVEDVAAAAVKGALGQAAPGIYELGGPDAESFHDLMKGMLHVINRRRLLLPLPRFVGRLIAFGFDVVQAVTLGLIENKVLTGDQLKNLYRDNVVAPGARGFADLGIQPAAMGAVLPDYLWPYRPSGQYDAIKASAKNLRKA</sequence>
<dbReference type="EMBL" id="QBKP01000020">
    <property type="protein sequence ID" value="PTX45826.1"/>
    <property type="molecule type" value="Genomic_DNA"/>
</dbReference>
<dbReference type="GO" id="GO:0044877">
    <property type="term" value="F:protein-containing complex binding"/>
    <property type="evidence" value="ECO:0007669"/>
    <property type="project" value="TreeGrafter"/>
</dbReference>
<keyword evidence="3" id="KW-1185">Reference proteome</keyword>
<dbReference type="Pfam" id="PF01370">
    <property type="entry name" value="Epimerase"/>
    <property type="match status" value="1"/>
</dbReference>
<dbReference type="CDD" id="cd05271">
    <property type="entry name" value="NDUFA9_like_SDR_a"/>
    <property type="match status" value="1"/>
</dbReference>
<dbReference type="InterPro" id="IPR051207">
    <property type="entry name" value="ComplexI_NDUFA9_subunit"/>
</dbReference>
<dbReference type="Proteomes" id="UP000244224">
    <property type="component" value="Unassembled WGS sequence"/>
</dbReference>
<dbReference type="PANTHER" id="PTHR12126:SF11">
    <property type="entry name" value="NADH DEHYDROGENASE [UBIQUINONE] 1 ALPHA SUBCOMPLEX SUBUNIT 9, MITOCHONDRIAL"/>
    <property type="match status" value="1"/>
</dbReference>
<dbReference type="InterPro" id="IPR001509">
    <property type="entry name" value="Epimerase_deHydtase"/>
</dbReference>